<dbReference type="InterPro" id="IPR005829">
    <property type="entry name" value="Sugar_transporter_CS"/>
</dbReference>
<dbReference type="RefSeq" id="WP_083986043.1">
    <property type="nucleotide sequence ID" value="NZ_LDYE01000007.1"/>
</dbReference>
<organism evidence="10 11">
    <name type="scientific">Corynebacterium renale</name>
    <dbReference type="NCBI Taxonomy" id="1724"/>
    <lineage>
        <taxon>Bacteria</taxon>
        <taxon>Bacillati</taxon>
        <taxon>Actinomycetota</taxon>
        <taxon>Actinomycetes</taxon>
        <taxon>Mycobacteriales</taxon>
        <taxon>Corynebacteriaceae</taxon>
        <taxon>Corynebacterium</taxon>
    </lineage>
</organism>
<proteinExistence type="inferred from homology"/>
<keyword evidence="5 8" id="KW-1133">Transmembrane helix</keyword>
<name>A0A2A9DQJ1_9CORY</name>
<sequence>MTTPEPYEKHRQAHPDEYGDVSYPSTAQTGDSQQELHYDSGIQRVEHKPTIPGEIWVLVAAALLIAAGYGLIAPIIPQFAQSFNVGLAAAGAVVSIFAFTRLIFGPASGPLIDIFGSRKMYFTGLFVVAITTGAVAFTQEYWHVLLLRGLAGFGSTLFTVSAMGMIVRIAPPAIRGRCSSAYSSAFLLGNIVGPVVGSLMAPLGMRLPFVIYGIALLCAIVVVWWFTTGRNIRQSVPKDAAAGPTHAPSTDTQAPMSVKEAFTLTSYKAVLVSGFANGWANFGVRVATLPLFAAATFDNGGTFAAGFALASFAGGNAVCLQFSGRMADSIGRKPLIITGLIVNAGFTACLGLSSSVVMFCVLSAFAGVGAGMLNPAQQAVVADVIGNDRSGGRVLAGFQMAQDFGSILGPIVVGAIAQTWSFEIGFIVTAVVGLGAALQWFAAPDTHHRTHAAQ</sequence>
<evidence type="ECO:0000259" key="9">
    <source>
        <dbReference type="PROSITE" id="PS50850"/>
    </source>
</evidence>
<dbReference type="PRINTS" id="PR01035">
    <property type="entry name" value="TCRTETA"/>
</dbReference>
<feature type="transmembrane region" description="Helical" evidence="8">
    <location>
        <begin position="55"/>
        <end position="76"/>
    </location>
</feature>
<feature type="transmembrane region" description="Helical" evidence="8">
    <location>
        <begin position="335"/>
        <end position="365"/>
    </location>
</feature>
<evidence type="ECO:0000256" key="6">
    <source>
        <dbReference type="ARBA" id="ARBA00023136"/>
    </source>
</evidence>
<feature type="transmembrane region" description="Helical" evidence="8">
    <location>
        <begin position="209"/>
        <end position="227"/>
    </location>
</feature>
<feature type="region of interest" description="Disordered" evidence="7">
    <location>
        <begin position="1"/>
        <end position="31"/>
    </location>
</feature>
<dbReference type="PANTHER" id="PTHR23506:SF23">
    <property type="entry name" value="GH10249P"/>
    <property type="match status" value="1"/>
</dbReference>
<evidence type="ECO:0000256" key="2">
    <source>
        <dbReference type="ARBA" id="ARBA00007520"/>
    </source>
</evidence>
<feature type="compositionally biased region" description="Basic and acidic residues" evidence="7">
    <location>
        <begin position="1"/>
        <end position="17"/>
    </location>
</feature>
<dbReference type="EMBL" id="PDJF01000001">
    <property type="protein sequence ID" value="PFG28958.1"/>
    <property type="molecule type" value="Genomic_DNA"/>
</dbReference>
<keyword evidence="4 8" id="KW-0812">Transmembrane</keyword>
<dbReference type="InterPro" id="IPR050930">
    <property type="entry name" value="MFS_Vesicular_Transporter"/>
</dbReference>
<gene>
    <name evidence="10" type="ORF">ATK06_2088</name>
</gene>
<evidence type="ECO:0000256" key="8">
    <source>
        <dbReference type="SAM" id="Phobius"/>
    </source>
</evidence>
<accession>A0A2A9DQJ1</accession>
<comment type="caution">
    <text evidence="10">The sequence shown here is derived from an EMBL/GenBank/DDBJ whole genome shotgun (WGS) entry which is preliminary data.</text>
</comment>
<dbReference type="STRING" id="1724.GCA_001044175_02057"/>
<comment type="subcellular location">
    <subcellularLocation>
        <location evidence="1">Cell membrane</location>
        <topology evidence="1">Multi-pass membrane protein</topology>
    </subcellularLocation>
</comment>
<feature type="transmembrane region" description="Helical" evidence="8">
    <location>
        <begin position="424"/>
        <end position="443"/>
    </location>
</feature>
<evidence type="ECO:0000256" key="7">
    <source>
        <dbReference type="SAM" id="MobiDB-lite"/>
    </source>
</evidence>
<dbReference type="InterPro" id="IPR020846">
    <property type="entry name" value="MFS_dom"/>
</dbReference>
<evidence type="ECO:0000313" key="10">
    <source>
        <dbReference type="EMBL" id="PFG28958.1"/>
    </source>
</evidence>
<evidence type="ECO:0000313" key="11">
    <source>
        <dbReference type="Proteomes" id="UP000221653"/>
    </source>
</evidence>
<dbReference type="InterPro" id="IPR036259">
    <property type="entry name" value="MFS_trans_sf"/>
</dbReference>
<keyword evidence="3" id="KW-0813">Transport</keyword>
<reference evidence="10 11" key="1">
    <citation type="submission" date="2017-10" db="EMBL/GenBank/DDBJ databases">
        <title>Sequencing the genomes of 1000 actinobacteria strains.</title>
        <authorList>
            <person name="Klenk H.-P."/>
        </authorList>
    </citation>
    <scope>NUCLEOTIDE SEQUENCE [LARGE SCALE GENOMIC DNA]</scope>
    <source>
        <strain evidence="10 11">DSM 20688</strain>
    </source>
</reference>
<dbReference type="Proteomes" id="UP000221653">
    <property type="component" value="Unassembled WGS sequence"/>
</dbReference>
<evidence type="ECO:0000256" key="5">
    <source>
        <dbReference type="ARBA" id="ARBA00022989"/>
    </source>
</evidence>
<evidence type="ECO:0000256" key="1">
    <source>
        <dbReference type="ARBA" id="ARBA00004651"/>
    </source>
</evidence>
<feature type="transmembrane region" description="Helical" evidence="8">
    <location>
        <begin position="182"/>
        <end position="203"/>
    </location>
</feature>
<evidence type="ECO:0000256" key="3">
    <source>
        <dbReference type="ARBA" id="ARBA00022448"/>
    </source>
</evidence>
<feature type="domain" description="Major facilitator superfamily (MFS) profile" evidence="9">
    <location>
        <begin position="54"/>
        <end position="447"/>
    </location>
</feature>
<dbReference type="PROSITE" id="PS50850">
    <property type="entry name" value="MFS"/>
    <property type="match status" value="1"/>
</dbReference>
<dbReference type="PROSITE" id="PS00216">
    <property type="entry name" value="SUGAR_TRANSPORT_1"/>
    <property type="match status" value="1"/>
</dbReference>
<dbReference type="PANTHER" id="PTHR23506">
    <property type="entry name" value="GH10249P"/>
    <property type="match status" value="1"/>
</dbReference>
<dbReference type="OrthoDB" id="9793283at2"/>
<dbReference type="SUPFAM" id="SSF103473">
    <property type="entry name" value="MFS general substrate transporter"/>
    <property type="match status" value="1"/>
</dbReference>
<dbReference type="InterPro" id="IPR011701">
    <property type="entry name" value="MFS"/>
</dbReference>
<dbReference type="GO" id="GO:0022857">
    <property type="term" value="F:transmembrane transporter activity"/>
    <property type="evidence" value="ECO:0007669"/>
    <property type="project" value="InterPro"/>
</dbReference>
<keyword evidence="6 8" id="KW-0472">Membrane</keyword>
<evidence type="ECO:0000256" key="4">
    <source>
        <dbReference type="ARBA" id="ARBA00022692"/>
    </source>
</evidence>
<dbReference type="Pfam" id="PF07690">
    <property type="entry name" value="MFS_1"/>
    <property type="match status" value="1"/>
</dbReference>
<keyword evidence="11" id="KW-1185">Reference proteome</keyword>
<dbReference type="AlphaFoldDB" id="A0A2A9DQJ1"/>
<protein>
    <submittedName>
        <fullName evidence="10">Putative MFS family arabinose efflux permease</fullName>
    </submittedName>
</protein>
<dbReference type="CDD" id="cd17325">
    <property type="entry name" value="MFS_MdtG_SLC18_like"/>
    <property type="match status" value="1"/>
</dbReference>
<dbReference type="Gene3D" id="1.20.1250.20">
    <property type="entry name" value="MFS general substrate transporter like domains"/>
    <property type="match status" value="2"/>
</dbReference>
<dbReference type="GO" id="GO:0005886">
    <property type="term" value="C:plasma membrane"/>
    <property type="evidence" value="ECO:0007669"/>
    <property type="project" value="UniProtKB-SubCell"/>
</dbReference>
<feature type="transmembrane region" description="Helical" evidence="8">
    <location>
        <begin position="120"/>
        <end position="138"/>
    </location>
</feature>
<feature type="transmembrane region" description="Helical" evidence="8">
    <location>
        <begin position="82"/>
        <end position="99"/>
    </location>
</feature>
<dbReference type="InterPro" id="IPR001958">
    <property type="entry name" value="Tet-R_TetA/multi-R_MdtG-like"/>
</dbReference>
<feature type="transmembrane region" description="Helical" evidence="8">
    <location>
        <begin position="150"/>
        <end position="170"/>
    </location>
</feature>
<comment type="similarity">
    <text evidence="2">Belongs to the major facilitator superfamily. TCR/Tet family.</text>
</comment>